<keyword evidence="1" id="KW-1133">Transmembrane helix</keyword>
<dbReference type="AlphaFoldDB" id="A0A7W9DY26"/>
<evidence type="ECO:0000313" key="3">
    <source>
        <dbReference type="Proteomes" id="UP000537204"/>
    </source>
</evidence>
<proteinExistence type="predicted"/>
<protein>
    <submittedName>
        <fullName evidence="2">Putative membrane protein</fullName>
    </submittedName>
</protein>
<feature type="transmembrane region" description="Helical" evidence="1">
    <location>
        <begin position="88"/>
        <end position="107"/>
    </location>
</feature>
<feature type="transmembrane region" description="Helical" evidence="1">
    <location>
        <begin position="58"/>
        <end position="76"/>
    </location>
</feature>
<evidence type="ECO:0000256" key="1">
    <source>
        <dbReference type="SAM" id="Phobius"/>
    </source>
</evidence>
<keyword evidence="1" id="KW-0472">Membrane</keyword>
<keyword evidence="1" id="KW-0812">Transmembrane</keyword>
<evidence type="ECO:0000313" key="2">
    <source>
        <dbReference type="EMBL" id="MBB5634120.1"/>
    </source>
</evidence>
<dbReference type="EMBL" id="JACHCE010000001">
    <property type="protein sequence ID" value="MBB5634120.1"/>
    <property type="molecule type" value="Genomic_DNA"/>
</dbReference>
<organism evidence="2 3">
    <name type="scientific">Pedobacter cryoconitis</name>
    <dbReference type="NCBI Taxonomy" id="188932"/>
    <lineage>
        <taxon>Bacteria</taxon>
        <taxon>Pseudomonadati</taxon>
        <taxon>Bacteroidota</taxon>
        <taxon>Sphingobacteriia</taxon>
        <taxon>Sphingobacteriales</taxon>
        <taxon>Sphingobacteriaceae</taxon>
        <taxon>Pedobacter</taxon>
    </lineage>
</organism>
<gene>
    <name evidence="2" type="ORF">HDE68_000005</name>
</gene>
<sequence length="108" mass="11559">MATLTLNTAPSLSLWSKYLNFADSQKPNHLGWFLVSIVLHATILVPLTFVVVYSLGGHVIPCLAASMLIFFANIVANMSSASTRVTIGVFYLSLLIHAVILAVTVAGI</sequence>
<feature type="transmembrane region" description="Helical" evidence="1">
    <location>
        <begin position="30"/>
        <end position="52"/>
    </location>
</feature>
<name>A0A7W9DY26_9SPHI</name>
<comment type="caution">
    <text evidence="2">The sequence shown here is derived from an EMBL/GenBank/DDBJ whole genome shotgun (WGS) entry which is preliminary data.</text>
</comment>
<dbReference type="Proteomes" id="UP000537204">
    <property type="component" value="Unassembled WGS sequence"/>
</dbReference>
<accession>A0A7W9DY26</accession>
<dbReference type="RefSeq" id="WP_183877672.1">
    <property type="nucleotide sequence ID" value="NZ_JACHCD010000002.1"/>
</dbReference>
<reference evidence="2 3" key="1">
    <citation type="submission" date="2020-08" db="EMBL/GenBank/DDBJ databases">
        <title>Genomic Encyclopedia of Type Strains, Phase IV (KMG-V): Genome sequencing to study the core and pangenomes of soil and plant-associated prokaryotes.</title>
        <authorList>
            <person name="Whitman W."/>
        </authorList>
    </citation>
    <scope>NUCLEOTIDE SEQUENCE [LARGE SCALE GENOMIC DNA]</scope>
    <source>
        <strain evidence="2 3">S3M1</strain>
    </source>
</reference>